<name>A0A1J5SD16_9ZZZZ</name>
<accession>A0A1J5SD16</accession>
<evidence type="ECO:0000259" key="1">
    <source>
        <dbReference type="Pfam" id="PF09361"/>
    </source>
</evidence>
<evidence type="ECO:0000313" key="2">
    <source>
        <dbReference type="EMBL" id="OIR06130.1"/>
    </source>
</evidence>
<dbReference type="EMBL" id="MLJW01000045">
    <property type="protein sequence ID" value="OIR06130.1"/>
    <property type="molecule type" value="Genomic_DNA"/>
</dbReference>
<dbReference type="AlphaFoldDB" id="A0A1J5SD16"/>
<dbReference type="Pfam" id="PF09361">
    <property type="entry name" value="Phasin_2"/>
    <property type="match status" value="1"/>
</dbReference>
<sequence>MAKQPEKAFFDFDVTKMIGEFKVPGLNVEGLMASQRKNIEALTQANKLALEGVQAVFKRQAEILRQAVEEAATAAKDLTDASTPQDKAIRQTELTKDVFERGLANARELSEIIAKSNSEACELLNKRFTQVLDEIKDSIRKISA</sequence>
<gene>
    <name evidence="2" type="ORF">GALL_116020</name>
</gene>
<feature type="domain" description="Phasin" evidence="1">
    <location>
        <begin position="31"/>
        <end position="128"/>
    </location>
</feature>
<protein>
    <submittedName>
        <fullName evidence="2">Phasin protein</fullName>
    </submittedName>
</protein>
<proteinExistence type="predicted"/>
<reference evidence="2" key="1">
    <citation type="submission" date="2016-10" db="EMBL/GenBank/DDBJ databases">
        <title>Sequence of Gallionella enrichment culture.</title>
        <authorList>
            <person name="Poehlein A."/>
            <person name="Muehling M."/>
            <person name="Daniel R."/>
        </authorList>
    </citation>
    <scope>NUCLEOTIDE SEQUENCE</scope>
</reference>
<dbReference type="InterPro" id="IPR018968">
    <property type="entry name" value="Phasin"/>
</dbReference>
<dbReference type="InterPro" id="IPR010127">
    <property type="entry name" value="Phasin_subfam-1"/>
</dbReference>
<comment type="caution">
    <text evidence="2">The sequence shown here is derived from an EMBL/GenBank/DDBJ whole genome shotgun (WGS) entry which is preliminary data.</text>
</comment>
<organism evidence="2">
    <name type="scientific">mine drainage metagenome</name>
    <dbReference type="NCBI Taxonomy" id="410659"/>
    <lineage>
        <taxon>unclassified sequences</taxon>
        <taxon>metagenomes</taxon>
        <taxon>ecological metagenomes</taxon>
    </lineage>
</organism>
<dbReference type="NCBIfam" id="TIGR01841">
    <property type="entry name" value="phasin"/>
    <property type="match status" value="1"/>
</dbReference>